<evidence type="ECO:0000313" key="2">
    <source>
        <dbReference type="Proteomes" id="UP000682416"/>
    </source>
</evidence>
<sequence>MTKDTVTAARIALFRVKSAASSAAYHVEDLTGVRMVRVDEVHYGQEVGLMADAAEAIRSVPAVERTEIAVEALVALEAWEEALKLYAEVDAAPEGMVQVWAAEERGVAAYFRVKALAG</sequence>
<dbReference type="Proteomes" id="UP000682416">
    <property type="component" value="Chromosome"/>
</dbReference>
<gene>
    <name evidence="1" type="ORF">KGD82_16515</name>
</gene>
<protein>
    <submittedName>
        <fullName evidence="1">Uncharacterized protein</fullName>
    </submittedName>
</protein>
<keyword evidence="2" id="KW-1185">Reference proteome</keyword>
<accession>A0A975QJD8</accession>
<name>A0A975QJD8_9ACTN</name>
<dbReference type="AlphaFoldDB" id="A0A975QJD8"/>
<dbReference type="EMBL" id="CP074402">
    <property type="protein sequence ID" value="QVJ00363.1"/>
    <property type="molecule type" value="Genomic_DNA"/>
</dbReference>
<proteinExistence type="predicted"/>
<organism evidence="1 2">
    <name type="scientific">Nocardiopsis eucommiae</name>
    <dbReference type="NCBI Taxonomy" id="2831970"/>
    <lineage>
        <taxon>Bacteria</taxon>
        <taxon>Bacillati</taxon>
        <taxon>Actinomycetota</taxon>
        <taxon>Actinomycetes</taxon>
        <taxon>Streptosporangiales</taxon>
        <taxon>Nocardiopsidaceae</taxon>
        <taxon>Nocardiopsis</taxon>
    </lineage>
</organism>
<reference evidence="1" key="1">
    <citation type="submission" date="2021-05" db="EMBL/GenBank/DDBJ databases">
        <authorList>
            <person name="Kaiqin L."/>
            <person name="Jian G."/>
        </authorList>
    </citation>
    <scope>NUCLEOTIDE SEQUENCE</scope>
    <source>
        <strain evidence="1">HDS5</strain>
    </source>
</reference>
<dbReference type="KEGG" id="nec:KGD82_16515"/>
<evidence type="ECO:0000313" key="1">
    <source>
        <dbReference type="EMBL" id="QVJ00363.1"/>
    </source>
</evidence>